<accession>A0ABN0V9R5</accession>
<keyword evidence="1" id="KW-0472">Membrane</keyword>
<comment type="caution">
    <text evidence="2">The sequence shown here is derived from an EMBL/GenBank/DDBJ whole genome shotgun (WGS) entry which is preliminary data.</text>
</comment>
<sequence length="145" mass="16088">MVVALVVVAFGVVKKLGLRELGLLVTLATILVITLAPAPAVFANDTDHCINGGWQPTWIPWPINGRSLNVWMFVPLGAFAAPTKQRWLILLPVAIEAAQRLLPLSRFCDTRDVADNVYGFVLGLALATLARYLGEQHRRRHRRIQ</sequence>
<evidence type="ECO:0000256" key="1">
    <source>
        <dbReference type="SAM" id="Phobius"/>
    </source>
</evidence>
<keyword evidence="3" id="KW-1185">Reference proteome</keyword>
<evidence type="ECO:0008006" key="4">
    <source>
        <dbReference type="Google" id="ProtNLM"/>
    </source>
</evidence>
<evidence type="ECO:0000313" key="2">
    <source>
        <dbReference type="EMBL" id="GAA0280916.1"/>
    </source>
</evidence>
<dbReference type="EMBL" id="BAAAGX010000043">
    <property type="protein sequence ID" value="GAA0280916.1"/>
    <property type="molecule type" value="Genomic_DNA"/>
</dbReference>
<dbReference type="Proteomes" id="UP001500967">
    <property type="component" value="Unassembled WGS sequence"/>
</dbReference>
<name>A0ABN0V9R5_9ACTN</name>
<reference evidence="2 3" key="1">
    <citation type="journal article" date="2019" name="Int. J. Syst. Evol. Microbiol.">
        <title>The Global Catalogue of Microorganisms (GCM) 10K type strain sequencing project: providing services to taxonomists for standard genome sequencing and annotation.</title>
        <authorList>
            <consortium name="The Broad Institute Genomics Platform"/>
            <consortium name="The Broad Institute Genome Sequencing Center for Infectious Disease"/>
            <person name="Wu L."/>
            <person name="Ma J."/>
        </authorList>
    </citation>
    <scope>NUCLEOTIDE SEQUENCE [LARGE SCALE GENOMIC DNA]</scope>
    <source>
        <strain evidence="2 3">JCM 10425</strain>
    </source>
</reference>
<keyword evidence="1" id="KW-0812">Transmembrane</keyword>
<feature type="transmembrane region" description="Helical" evidence="1">
    <location>
        <begin position="21"/>
        <end position="43"/>
    </location>
</feature>
<organism evidence="2 3">
    <name type="scientific">Cryptosporangium japonicum</name>
    <dbReference type="NCBI Taxonomy" id="80872"/>
    <lineage>
        <taxon>Bacteria</taxon>
        <taxon>Bacillati</taxon>
        <taxon>Actinomycetota</taxon>
        <taxon>Actinomycetes</taxon>
        <taxon>Cryptosporangiales</taxon>
        <taxon>Cryptosporangiaceae</taxon>
        <taxon>Cryptosporangium</taxon>
    </lineage>
</organism>
<protein>
    <recommendedName>
        <fullName evidence="4">VanZ-like domain-containing protein</fullName>
    </recommendedName>
</protein>
<gene>
    <name evidence="2" type="ORF">GCM10009539_81040</name>
</gene>
<evidence type="ECO:0000313" key="3">
    <source>
        <dbReference type="Proteomes" id="UP001500967"/>
    </source>
</evidence>
<keyword evidence="1" id="KW-1133">Transmembrane helix</keyword>
<feature type="transmembrane region" description="Helical" evidence="1">
    <location>
        <begin position="117"/>
        <end position="134"/>
    </location>
</feature>
<proteinExistence type="predicted"/>